<name>A0ABU4QKC1_9ENTR</name>
<reference evidence="1 2" key="1">
    <citation type="submission" date="2023-11" db="EMBL/GenBank/DDBJ databases">
        <title>Scandinavium wanjuensis sp. nov., isolated from lettuce South Korea.</title>
        <authorList>
            <person name="Park J."/>
            <person name="Park S."/>
            <person name="Oh K.K."/>
            <person name="Cho G.S."/>
            <person name="Franz C.M.A.P."/>
        </authorList>
    </citation>
    <scope>NUCLEOTIDE SEQUENCE [LARGE SCALE GENOMIC DNA]</scope>
    <source>
        <strain evidence="1 2">V105_6</strain>
    </source>
</reference>
<proteinExistence type="predicted"/>
<dbReference type="EMBL" id="JAWXRD010000001">
    <property type="protein sequence ID" value="MDX6038907.1"/>
    <property type="molecule type" value="Genomic_DNA"/>
</dbReference>
<keyword evidence="2" id="KW-1185">Reference proteome</keyword>
<gene>
    <name evidence="1" type="ORF">SIK69_01695</name>
</gene>
<accession>A0ABU4QKC1</accession>
<comment type="caution">
    <text evidence="1">The sequence shown here is derived from an EMBL/GenBank/DDBJ whole genome shotgun (WGS) entry which is preliminary data.</text>
</comment>
<evidence type="ECO:0000313" key="2">
    <source>
        <dbReference type="Proteomes" id="UP001275664"/>
    </source>
</evidence>
<organism evidence="1 2">
    <name type="scientific">Scandinavium lactucae</name>
    <dbReference type="NCBI Taxonomy" id="3095028"/>
    <lineage>
        <taxon>Bacteria</taxon>
        <taxon>Pseudomonadati</taxon>
        <taxon>Pseudomonadota</taxon>
        <taxon>Gammaproteobacteria</taxon>
        <taxon>Enterobacterales</taxon>
        <taxon>Enterobacteriaceae</taxon>
        <taxon>Scandinavium</taxon>
    </lineage>
</organism>
<dbReference type="RefSeq" id="WP_319785254.1">
    <property type="nucleotide sequence ID" value="NZ_JAWXRD010000001.1"/>
</dbReference>
<evidence type="ECO:0008006" key="3">
    <source>
        <dbReference type="Google" id="ProtNLM"/>
    </source>
</evidence>
<dbReference type="Proteomes" id="UP001275664">
    <property type="component" value="Unassembled WGS sequence"/>
</dbReference>
<evidence type="ECO:0000313" key="1">
    <source>
        <dbReference type="EMBL" id="MDX6038907.1"/>
    </source>
</evidence>
<sequence length="76" mass="8535">MLMTKAAYARHKGVSRQTVYEWIAREELVLVGGKIDAGATDQKATRQFVIPDAWADEDKKVNISPGATMFSRDDDY</sequence>
<protein>
    <recommendedName>
        <fullName evidence="3">Helix-turn-helix domain-containing protein</fullName>
    </recommendedName>
</protein>